<evidence type="ECO:0000313" key="1">
    <source>
        <dbReference type="EMBL" id="TPX78460.1"/>
    </source>
</evidence>
<dbReference type="Pfam" id="PF14124">
    <property type="entry name" value="DUF4291"/>
    <property type="match status" value="1"/>
</dbReference>
<name>A0A507FSC2_9FUNG</name>
<organism evidence="1 2">
    <name type="scientific">Chytriomyces confervae</name>
    <dbReference type="NCBI Taxonomy" id="246404"/>
    <lineage>
        <taxon>Eukaryota</taxon>
        <taxon>Fungi</taxon>
        <taxon>Fungi incertae sedis</taxon>
        <taxon>Chytridiomycota</taxon>
        <taxon>Chytridiomycota incertae sedis</taxon>
        <taxon>Chytridiomycetes</taxon>
        <taxon>Chytridiales</taxon>
        <taxon>Chytriomycetaceae</taxon>
        <taxon>Chytriomyces</taxon>
    </lineage>
</organism>
<dbReference type="InterPro" id="IPR025633">
    <property type="entry name" value="DUF4291"/>
</dbReference>
<dbReference type="PANTHER" id="PTHR38567:SF1">
    <property type="entry name" value="DUF4291 DOMAIN-CONTAINING PROTEIN"/>
    <property type="match status" value="1"/>
</dbReference>
<dbReference type="STRING" id="246404.A0A507FSC2"/>
<gene>
    <name evidence="1" type="ORF">CcCBS67573_g00315</name>
</gene>
<reference evidence="1 2" key="1">
    <citation type="journal article" date="2019" name="Sci. Rep.">
        <title>Comparative genomics of chytrid fungi reveal insights into the obligate biotrophic and pathogenic lifestyle of Synchytrium endobioticum.</title>
        <authorList>
            <person name="van de Vossenberg B.T.L.H."/>
            <person name="Warris S."/>
            <person name="Nguyen H.D.T."/>
            <person name="van Gent-Pelzer M.P.E."/>
            <person name="Joly D.L."/>
            <person name="van de Geest H.C."/>
            <person name="Bonants P.J.M."/>
            <person name="Smith D.S."/>
            <person name="Levesque C.A."/>
            <person name="van der Lee T.A.J."/>
        </authorList>
    </citation>
    <scope>NUCLEOTIDE SEQUENCE [LARGE SCALE GENOMIC DNA]</scope>
    <source>
        <strain evidence="1 2">CBS 675.73</strain>
    </source>
</reference>
<dbReference type="AlphaFoldDB" id="A0A507FSC2"/>
<evidence type="ECO:0000313" key="2">
    <source>
        <dbReference type="Proteomes" id="UP000320333"/>
    </source>
</evidence>
<proteinExistence type="predicted"/>
<accession>A0A507FSC2</accession>
<dbReference type="OrthoDB" id="413653at2759"/>
<dbReference type="EMBL" id="QEAP01000004">
    <property type="protein sequence ID" value="TPX78460.1"/>
    <property type="molecule type" value="Genomic_DNA"/>
</dbReference>
<comment type="caution">
    <text evidence="1">The sequence shown here is derived from an EMBL/GenBank/DDBJ whole genome shotgun (WGS) entry which is preliminary data.</text>
</comment>
<dbReference type="Proteomes" id="UP000320333">
    <property type="component" value="Unassembled WGS sequence"/>
</dbReference>
<evidence type="ECO:0008006" key="3">
    <source>
        <dbReference type="Google" id="ProtNLM"/>
    </source>
</evidence>
<protein>
    <recommendedName>
        <fullName evidence="3">DUF4291 domain-containing protein</fullName>
    </recommendedName>
</protein>
<dbReference type="PANTHER" id="PTHR38567">
    <property type="entry name" value="DUF4291 DOMAIN-CONTAINING PROTEIN"/>
    <property type="match status" value="1"/>
</dbReference>
<keyword evidence="2" id="KW-1185">Reference proteome</keyword>
<sequence length="192" mass="21742">MTSANEIRASFTDTTIRVYQAYNTAIAHHAVTHQKFHGAPGFNPTRMTWIKPSFCWMAYRSGYSYKDANQARILAIDLHQLKFLEILSEAVISDVGRMQPGECRKSDVVVQWDPERDVSLNRLEMRSLQVGLRGEMARRYAEGEFISAITDVTEQFQSVKEALDSGLLDRAIELCPAEAVFETLPPRDQTLA</sequence>